<evidence type="ECO:0000313" key="1">
    <source>
        <dbReference type="EMBL" id="KAJ8111557.1"/>
    </source>
</evidence>
<keyword evidence="2" id="KW-1185">Reference proteome</keyword>
<organism evidence="1 2">
    <name type="scientific">Boeremia exigua</name>
    <dbReference type="NCBI Taxonomy" id="749465"/>
    <lineage>
        <taxon>Eukaryota</taxon>
        <taxon>Fungi</taxon>
        <taxon>Dikarya</taxon>
        <taxon>Ascomycota</taxon>
        <taxon>Pezizomycotina</taxon>
        <taxon>Dothideomycetes</taxon>
        <taxon>Pleosporomycetidae</taxon>
        <taxon>Pleosporales</taxon>
        <taxon>Pleosporineae</taxon>
        <taxon>Didymellaceae</taxon>
        <taxon>Boeremia</taxon>
    </lineage>
</organism>
<dbReference type="EMBL" id="JAPHNI010000395">
    <property type="protein sequence ID" value="KAJ8111557.1"/>
    <property type="molecule type" value="Genomic_DNA"/>
</dbReference>
<proteinExistence type="predicted"/>
<comment type="caution">
    <text evidence="1">The sequence shown here is derived from an EMBL/GenBank/DDBJ whole genome shotgun (WGS) entry which is preliminary data.</text>
</comment>
<accession>A0ACC2I8S1</accession>
<gene>
    <name evidence="1" type="ORF">OPT61_g5872</name>
</gene>
<dbReference type="Proteomes" id="UP001153331">
    <property type="component" value="Unassembled WGS sequence"/>
</dbReference>
<protein>
    <submittedName>
        <fullName evidence="1">Uncharacterized protein</fullName>
    </submittedName>
</protein>
<reference evidence="1" key="1">
    <citation type="submission" date="2022-11" db="EMBL/GenBank/DDBJ databases">
        <title>Genome Sequence of Boeremia exigua.</title>
        <authorList>
            <person name="Buettner E."/>
        </authorList>
    </citation>
    <scope>NUCLEOTIDE SEQUENCE</scope>
    <source>
        <strain evidence="1">CU02</strain>
    </source>
</reference>
<name>A0ACC2I8S1_9PLEO</name>
<evidence type="ECO:0000313" key="2">
    <source>
        <dbReference type="Proteomes" id="UP001153331"/>
    </source>
</evidence>
<sequence length="515" mass="57471">MALNGDTRRPPEYWDGKPPMHCSFESWVNKSGKDAYKDFKKDHPKTDLSYERWRRTDRVYGGYLFYVASLVWAENDDSEEESVKRRRISRVPGDNSKKIVTTNGNGAQRTAGSATPTPATNSDEIGASGKRKRKPRKKYMSQEIVASDEEAEDEVDAATPSAQAETAAAPEVTANGRRKSNSRKPRKKPLSEETISPEDEEDDTEYFTRPLLASPLASLASPLPVRSAPRMPAMITHSESPKKVTPKQASVKKSRKSFLVRLPFHLWDFVNLREKSEEMVLDEETEDASVAKVSRPATTPTKSKTGSNIRTDPNSEQAAEALTAEGTPDPSGSNTRRGLRNRKPAQQRPYYHDAQVFEDVETEPDNESMLGLSSREQSAEIPAPSKPKHFKGKGRAWKKDDSDEDEEFITPKEKKAAKAAKIKADRERIKEGKGTGDDEGEDITWALMDALDANSTELTGRTSPEHRDGAEKTNGAFKNPTKQKKKLGRPRKSNFQAYPAAKARPWSPPQERTLV</sequence>